<accession>A0A9E7MQU3</accession>
<dbReference type="Proteomes" id="UP001056576">
    <property type="component" value="Segment"/>
</dbReference>
<reference evidence="1 2" key="1">
    <citation type="submission" date="2022-05" db="EMBL/GenBank/DDBJ databases">
        <authorList>
            <person name="Friedrich I."/>
            <person name="Poehlein A."/>
            <person name="Schneider D."/>
            <person name="Hertel R."/>
            <person name="Daniel R."/>
        </authorList>
    </citation>
    <scope>NUCLEOTIDE SEQUENCE [LARGE SCALE GENOMIC DNA]</scope>
</reference>
<dbReference type="EMBL" id="ON529857">
    <property type="protein sequence ID" value="USN15181.1"/>
    <property type="molecule type" value="Genomic_DNA"/>
</dbReference>
<keyword evidence="2" id="KW-1185">Reference proteome</keyword>
<organism evidence="1 2">
    <name type="scientific">Brevundimonas phage vB_BpoS-Kikimora</name>
    <dbReference type="NCBI Taxonomy" id="2948601"/>
    <lineage>
        <taxon>Viruses</taxon>
        <taxon>Duplodnaviria</taxon>
        <taxon>Heunggongvirae</taxon>
        <taxon>Uroviricota</taxon>
        <taxon>Caudoviricetes</taxon>
        <taxon>Jeanschmidtviridae</taxon>
        <taxon>Kikimoravirus</taxon>
        <taxon>Kikimoravirus kikimora</taxon>
    </lineage>
</organism>
<proteinExistence type="predicted"/>
<evidence type="ECO:0000313" key="1">
    <source>
        <dbReference type="EMBL" id="USN15181.1"/>
    </source>
</evidence>
<sequence length="177" mass="19280">MTQQVCVACEGRPAPENNPCAVCGQTADERSELARLAREASPEWDADTAKGIWKCGVSAWTQQGGIDPIAAVLASYGGQVDRDAAFIAALKPSVVLRLLAVVDTLRREKERAKTRMHQAIDRARDEEVAAQAAELRVSVLETKLAWALGRVEAMDCECDPAWSTRKCGRCTILEENP</sequence>
<gene>
    <name evidence="1" type="ORF">KIKIMORA_00340</name>
</gene>
<protein>
    <submittedName>
        <fullName evidence="1">Uncharacterized protein</fullName>
    </submittedName>
</protein>
<name>A0A9E7MQU3_9CAUD</name>
<evidence type="ECO:0000313" key="2">
    <source>
        <dbReference type="Proteomes" id="UP001056576"/>
    </source>
</evidence>